<keyword evidence="4" id="KW-0233">DNA recombination</keyword>
<evidence type="ECO:0000256" key="1">
    <source>
        <dbReference type="ARBA" id="ARBA00008857"/>
    </source>
</evidence>
<proteinExistence type="inferred from homology"/>
<evidence type="ECO:0000256" key="2">
    <source>
        <dbReference type="ARBA" id="ARBA00022908"/>
    </source>
</evidence>
<dbReference type="InterPro" id="IPR011010">
    <property type="entry name" value="DNA_brk_join_enz"/>
</dbReference>
<dbReference type="Gene3D" id="1.10.150.130">
    <property type="match status" value="1"/>
</dbReference>
<dbReference type="Gene3D" id="3.30.160.390">
    <property type="entry name" value="Integrase, DNA-binding domain"/>
    <property type="match status" value="1"/>
</dbReference>
<comment type="caution">
    <text evidence="9">The sequence shown here is derived from an EMBL/GenBank/DDBJ whole genome shotgun (WGS) entry which is preliminary data.</text>
</comment>
<organism evidence="9 10">
    <name type="scientific">Mesorhizobium salmacidum</name>
    <dbReference type="NCBI Taxonomy" id="3015171"/>
    <lineage>
        <taxon>Bacteria</taxon>
        <taxon>Pseudomonadati</taxon>
        <taxon>Pseudomonadota</taxon>
        <taxon>Alphaproteobacteria</taxon>
        <taxon>Hyphomicrobiales</taxon>
        <taxon>Phyllobacteriaceae</taxon>
        <taxon>Mesorhizobium</taxon>
    </lineage>
</organism>
<dbReference type="CDD" id="cd00801">
    <property type="entry name" value="INT_P4_C"/>
    <property type="match status" value="1"/>
</dbReference>
<feature type="compositionally biased region" description="Basic and acidic residues" evidence="6">
    <location>
        <begin position="13"/>
        <end position="24"/>
    </location>
</feature>
<protein>
    <submittedName>
        <fullName evidence="9">Integrase arm-type DNA-binding domain-containing protein</fullName>
    </submittedName>
</protein>
<dbReference type="PANTHER" id="PTHR30629:SF2">
    <property type="entry name" value="PROPHAGE INTEGRASE INTS-RELATED"/>
    <property type="match status" value="1"/>
</dbReference>
<dbReference type="SUPFAM" id="SSF56349">
    <property type="entry name" value="DNA breaking-rejoining enzymes"/>
    <property type="match status" value="1"/>
</dbReference>
<sequence length="444" mass="48977">MATAKVLTAEAVKSAKPDPDKRIERPDAALPGLYLVIQPSGVKSWALRYRFAGSPKKLTIGPVLTERSEPAGGELPLGAAMTLVEARSAARTALQAIAEGKDPSQAKKVSKALQAVAGDKDTVKVLGESFIDRYAKPRNRSWAEVERQFKVEINPVFGDLRAKDITKRQVLDLLDGIIDRGSPVTANRVFASLRKFFSWLVDRDVITASPCAGVKMPTAEKSRERTLSDDELRLFWKATGALDYPFGPMFRLLLVTGQRREEVSGMTRKEIALGADAVWTLPGGRVKNGIEHTVPLSTMATEIIEGLPKIGKKGFVFTTTGDTHVTGYSRSKDRLDAKMLEIMRSDAQERGEDQEAVKAIPHWTLHDLRRTVASRLAGLNINLPVIEKLLNHVSGTFAGIVGVYQRHEFKDEKRRAMNAWADYLLALFNDHPATNVVQMKAVTK</sequence>
<dbReference type="InterPro" id="IPR050808">
    <property type="entry name" value="Phage_Integrase"/>
</dbReference>
<dbReference type="RefSeq" id="WP_337107549.1">
    <property type="nucleotide sequence ID" value="NZ_JAPYKS010000013.1"/>
</dbReference>
<dbReference type="InterPro" id="IPR038488">
    <property type="entry name" value="Integrase_DNA-bd_sf"/>
</dbReference>
<evidence type="ECO:0000259" key="7">
    <source>
        <dbReference type="PROSITE" id="PS51898"/>
    </source>
</evidence>
<dbReference type="InterPro" id="IPR002104">
    <property type="entry name" value="Integrase_catalytic"/>
</dbReference>
<dbReference type="InterPro" id="IPR025166">
    <property type="entry name" value="Integrase_DNA_bind_dom"/>
</dbReference>
<dbReference type="InterPro" id="IPR013762">
    <property type="entry name" value="Integrase-like_cat_sf"/>
</dbReference>
<name>A0ABU8KZY9_9HYPH</name>
<dbReference type="Pfam" id="PF13356">
    <property type="entry name" value="Arm-DNA-bind_3"/>
    <property type="match status" value="1"/>
</dbReference>
<dbReference type="Proteomes" id="UP001387293">
    <property type="component" value="Unassembled WGS sequence"/>
</dbReference>
<evidence type="ECO:0000256" key="3">
    <source>
        <dbReference type="ARBA" id="ARBA00023125"/>
    </source>
</evidence>
<dbReference type="EMBL" id="JAPYKS010000013">
    <property type="protein sequence ID" value="MEI9410858.1"/>
    <property type="molecule type" value="Genomic_DNA"/>
</dbReference>
<evidence type="ECO:0000256" key="6">
    <source>
        <dbReference type="SAM" id="MobiDB-lite"/>
    </source>
</evidence>
<gene>
    <name evidence="9" type="ORF">O7A60_19085</name>
</gene>
<dbReference type="InterPro" id="IPR010998">
    <property type="entry name" value="Integrase_recombinase_N"/>
</dbReference>
<dbReference type="Gene3D" id="1.10.443.10">
    <property type="entry name" value="Intergrase catalytic core"/>
    <property type="match status" value="1"/>
</dbReference>
<dbReference type="Pfam" id="PF22022">
    <property type="entry name" value="Phage_int_M"/>
    <property type="match status" value="1"/>
</dbReference>
<dbReference type="PANTHER" id="PTHR30629">
    <property type="entry name" value="PROPHAGE INTEGRASE"/>
    <property type="match status" value="1"/>
</dbReference>
<evidence type="ECO:0000256" key="4">
    <source>
        <dbReference type="ARBA" id="ARBA00023172"/>
    </source>
</evidence>
<feature type="domain" description="Core-binding (CB)" evidence="8">
    <location>
        <begin position="121"/>
        <end position="201"/>
    </location>
</feature>
<reference evidence="9 10" key="1">
    <citation type="submission" date="2022-12" db="EMBL/GenBank/DDBJ databases">
        <authorList>
            <person name="Muema E."/>
        </authorList>
    </citation>
    <scope>NUCLEOTIDE SEQUENCE [LARGE SCALE GENOMIC DNA]</scope>
    <source>
        <strain evidence="10">1326</strain>
    </source>
</reference>
<evidence type="ECO:0000313" key="10">
    <source>
        <dbReference type="Proteomes" id="UP001387293"/>
    </source>
</evidence>
<comment type="similarity">
    <text evidence="1">Belongs to the 'phage' integrase family.</text>
</comment>
<dbReference type="PROSITE" id="PS51898">
    <property type="entry name" value="TYR_RECOMBINASE"/>
    <property type="match status" value="1"/>
</dbReference>
<keyword evidence="2" id="KW-0229">DNA integration</keyword>
<keyword evidence="10" id="KW-1185">Reference proteome</keyword>
<evidence type="ECO:0000256" key="5">
    <source>
        <dbReference type="PROSITE-ProRule" id="PRU01248"/>
    </source>
</evidence>
<feature type="domain" description="Tyr recombinase" evidence="7">
    <location>
        <begin position="222"/>
        <end position="418"/>
    </location>
</feature>
<dbReference type="InterPro" id="IPR044068">
    <property type="entry name" value="CB"/>
</dbReference>
<evidence type="ECO:0000313" key="9">
    <source>
        <dbReference type="EMBL" id="MEI9410858.1"/>
    </source>
</evidence>
<keyword evidence="3 5" id="KW-0238">DNA-binding</keyword>
<dbReference type="PROSITE" id="PS51900">
    <property type="entry name" value="CB"/>
    <property type="match status" value="1"/>
</dbReference>
<dbReference type="InterPro" id="IPR053876">
    <property type="entry name" value="Phage_int_M"/>
</dbReference>
<dbReference type="Pfam" id="PF00589">
    <property type="entry name" value="Phage_integrase"/>
    <property type="match status" value="1"/>
</dbReference>
<accession>A0ABU8KZY9</accession>
<dbReference type="GO" id="GO:0003677">
    <property type="term" value="F:DNA binding"/>
    <property type="evidence" value="ECO:0007669"/>
    <property type="project" value="UniProtKB-KW"/>
</dbReference>
<feature type="region of interest" description="Disordered" evidence="6">
    <location>
        <begin position="1"/>
        <end position="24"/>
    </location>
</feature>
<evidence type="ECO:0000259" key="8">
    <source>
        <dbReference type="PROSITE" id="PS51900"/>
    </source>
</evidence>